<comment type="caution">
    <text evidence="3">The sequence shown here is derived from an EMBL/GenBank/DDBJ whole genome shotgun (WGS) entry which is preliminary data.</text>
</comment>
<evidence type="ECO:0000256" key="1">
    <source>
        <dbReference type="SAM" id="Phobius"/>
    </source>
</evidence>
<dbReference type="PROSITE" id="PS51140">
    <property type="entry name" value="CUE"/>
    <property type="match status" value="1"/>
</dbReference>
<gene>
    <name evidence="3" type="ORF">B9G98_02712</name>
</gene>
<dbReference type="Proteomes" id="UP000238350">
    <property type="component" value="Unassembled WGS sequence"/>
</dbReference>
<feature type="transmembrane region" description="Helical" evidence="1">
    <location>
        <begin position="6"/>
        <end position="24"/>
    </location>
</feature>
<accession>A0A2T0FJB1</accession>
<keyword evidence="1" id="KW-1133">Transmembrane helix</keyword>
<keyword evidence="1" id="KW-0472">Membrane</keyword>
<dbReference type="GeneID" id="36516460"/>
<feature type="domain" description="CUE" evidence="2">
    <location>
        <begin position="43"/>
        <end position="85"/>
    </location>
</feature>
<dbReference type="SMART" id="SM00546">
    <property type="entry name" value="CUE"/>
    <property type="match status" value="1"/>
</dbReference>
<dbReference type="Gene3D" id="1.10.8.10">
    <property type="entry name" value="DNA helicase RuvA subunit, C-terminal domain"/>
    <property type="match status" value="1"/>
</dbReference>
<organism evidence="3 4">
    <name type="scientific">Wickerhamiella sorbophila</name>
    <dbReference type="NCBI Taxonomy" id="45607"/>
    <lineage>
        <taxon>Eukaryota</taxon>
        <taxon>Fungi</taxon>
        <taxon>Dikarya</taxon>
        <taxon>Ascomycota</taxon>
        <taxon>Saccharomycotina</taxon>
        <taxon>Dipodascomycetes</taxon>
        <taxon>Dipodascales</taxon>
        <taxon>Trichomonascaceae</taxon>
        <taxon>Wickerhamiella</taxon>
    </lineage>
</organism>
<dbReference type="RefSeq" id="XP_024665037.1">
    <property type="nucleotide sequence ID" value="XM_024809269.1"/>
</dbReference>
<evidence type="ECO:0000313" key="4">
    <source>
        <dbReference type="Proteomes" id="UP000238350"/>
    </source>
</evidence>
<protein>
    <submittedName>
        <fullName evidence="3">Coupling of ubiquitin conjugation to ER degradation protein 1</fullName>
    </submittedName>
</protein>
<evidence type="ECO:0000313" key="3">
    <source>
        <dbReference type="EMBL" id="PRT55092.1"/>
    </source>
</evidence>
<dbReference type="OrthoDB" id="3824970at2759"/>
<keyword evidence="4" id="KW-1185">Reference proteome</keyword>
<keyword evidence="1" id="KW-0812">Transmembrane</keyword>
<dbReference type="AlphaFoldDB" id="A0A2T0FJB1"/>
<dbReference type="Pfam" id="PF02845">
    <property type="entry name" value="CUE"/>
    <property type="match status" value="1"/>
</dbReference>
<evidence type="ECO:0000259" key="2">
    <source>
        <dbReference type="PROSITE" id="PS51140"/>
    </source>
</evidence>
<name>A0A2T0FJB1_9ASCO</name>
<sequence length="159" mass="18272">MSDTSTWLLLAGVAMIFVTAKLVMHVKPPAQRDPGVERRRGRVRNEMVEIVEVMLPQVPRDVILHDLAQTRNVERTIDRLLVRVNRNEFAERPPFQAKPAASKAKAETLLDRYNVSLDEQEQAFASGWKDSRQERETQLRAQRQSMILKARQAALKKSE</sequence>
<reference evidence="3 4" key="1">
    <citation type="submission" date="2017-04" db="EMBL/GenBank/DDBJ databases">
        <title>Genome sequencing of [Candida] sorbophila.</title>
        <authorList>
            <person name="Ahn J.O."/>
        </authorList>
    </citation>
    <scope>NUCLEOTIDE SEQUENCE [LARGE SCALE GENOMIC DNA]</scope>
    <source>
        <strain evidence="3 4">DS02</strain>
    </source>
</reference>
<proteinExistence type="predicted"/>
<dbReference type="STRING" id="45607.A0A2T0FJB1"/>
<dbReference type="InterPro" id="IPR003892">
    <property type="entry name" value="CUE"/>
</dbReference>
<dbReference type="GO" id="GO:0043130">
    <property type="term" value="F:ubiquitin binding"/>
    <property type="evidence" value="ECO:0007669"/>
    <property type="project" value="InterPro"/>
</dbReference>
<dbReference type="EMBL" id="NDIQ01000021">
    <property type="protein sequence ID" value="PRT55092.1"/>
    <property type="molecule type" value="Genomic_DNA"/>
</dbReference>